<evidence type="ECO:0000313" key="1">
    <source>
        <dbReference type="EMBL" id="CAG9705376.1"/>
    </source>
</evidence>
<reference evidence="1" key="1">
    <citation type="submission" date="2021-10" db="EMBL/GenBank/DDBJ databases">
        <authorList>
            <person name="Mesa V."/>
        </authorList>
    </citation>
    <scope>NUCLEOTIDE SEQUENCE</scope>
    <source>
        <strain evidence="1">CC3_PB</strain>
    </source>
</reference>
<dbReference type="EMBL" id="CAKJVE010000004">
    <property type="protein sequence ID" value="CAG9705376.1"/>
    <property type="molecule type" value="Genomic_DNA"/>
</dbReference>
<dbReference type="RefSeq" id="WP_342350360.1">
    <property type="nucleotide sequence ID" value="NZ_CAKJVE010000004.1"/>
</dbReference>
<proteinExistence type="predicted"/>
<accession>A0AA86JNC9</accession>
<gene>
    <name evidence="1" type="ORF">CNEO_41818</name>
</gene>
<comment type="caution">
    <text evidence="1">The sequence shown here is derived from an EMBL/GenBank/DDBJ whole genome shotgun (WGS) entry which is preliminary data.</text>
</comment>
<dbReference type="AlphaFoldDB" id="A0AA86JNC9"/>
<organism evidence="1 2">
    <name type="scientific">Clostridium neonatale</name>
    <dbReference type="NCBI Taxonomy" id="137838"/>
    <lineage>
        <taxon>Bacteria</taxon>
        <taxon>Bacillati</taxon>
        <taxon>Bacillota</taxon>
        <taxon>Clostridia</taxon>
        <taxon>Eubacteriales</taxon>
        <taxon>Clostridiaceae</taxon>
        <taxon>Clostridium</taxon>
    </lineage>
</organism>
<evidence type="ECO:0000313" key="2">
    <source>
        <dbReference type="Proteomes" id="UP000789738"/>
    </source>
</evidence>
<protein>
    <submittedName>
        <fullName evidence="1">Uncharacterized protein</fullName>
    </submittedName>
</protein>
<dbReference type="Proteomes" id="UP000789738">
    <property type="component" value="Unassembled WGS sequence"/>
</dbReference>
<sequence length="72" mass="8661">MNLKKPIITKDRTTLTRRKVETIAKNENDYKEFFENKYQGCRFIDCKAYISDEFAGVYLYARLIKEDEVKKE</sequence>
<name>A0AA86JNC9_9CLOT</name>